<keyword evidence="2" id="KW-1185">Reference proteome</keyword>
<evidence type="ECO:0000313" key="1">
    <source>
        <dbReference type="EMBL" id="KAI9637532.1"/>
    </source>
</evidence>
<gene>
    <name evidence="1" type="ORF">MKK02DRAFT_43457</name>
</gene>
<name>A0AA38HAB7_9TREE</name>
<dbReference type="AlphaFoldDB" id="A0AA38HAB7"/>
<dbReference type="RefSeq" id="XP_052947309.1">
    <property type="nucleotide sequence ID" value="XM_053092433.1"/>
</dbReference>
<dbReference type="EMBL" id="JAKWFO010000004">
    <property type="protein sequence ID" value="KAI9637532.1"/>
    <property type="molecule type" value="Genomic_DNA"/>
</dbReference>
<protein>
    <submittedName>
        <fullName evidence="1">Uncharacterized protein</fullName>
    </submittedName>
</protein>
<accession>A0AA38HAB7</accession>
<proteinExistence type="predicted"/>
<comment type="caution">
    <text evidence="1">The sequence shown here is derived from an EMBL/GenBank/DDBJ whole genome shotgun (WGS) entry which is preliminary data.</text>
</comment>
<organism evidence="1 2">
    <name type="scientific">Dioszegia hungarica</name>
    <dbReference type="NCBI Taxonomy" id="4972"/>
    <lineage>
        <taxon>Eukaryota</taxon>
        <taxon>Fungi</taxon>
        <taxon>Dikarya</taxon>
        <taxon>Basidiomycota</taxon>
        <taxon>Agaricomycotina</taxon>
        <taxon>Tremellomycetes</taxon>
        <taxon>Tremellales</taxon>
        <taxon>Bulleribasidiaceae</taxon>
        <taxon>Dioszegia</taxon>
    </lineage>
</organism>
<dbReference type="Proteomes" id="UP001164286">
    <property type="component" value="Unassembled WGS sequence"/>
</dbReference>
<reference evidence="1" key="1">
    <citation type="journal article" date="2022" name="G3 (Bethesda)">
        <title>High quality genome of the basidiomycete yeast Dioszegia hungarica PDD-24b-2 isolated from cloud water.</title>
        <authorList>
            <person name="Jarrige D."/>
            <person name="Haridas S."/>
            <person name="Bleykasten-Grosshans C."/>
            <person name="Joly M."/>
            <person name="Nadalig T."/>
            <person name="Sancelme M."/>
            <person name="Vuilleumier S."/>
            <person name="Grigoriev I.V."/>
            <person name="Amato P."/>
            <person name="Bringel F."/>
        </authorList>
    </citation>
    <scope>NUCLEOTIDE SEQUENCE</scope>
    <source>
        <strain evidence="1">PDD-24b-2</strain>
    </source>
</reference>
<evidence type="ECO:0000313" key="2">
    <source>
        <dbReference type="Proteomes" id="UP001164286"/>
    </source>
</evidence>
<dbReference type="GeneID" id="77731638"/>
<sequence>MVANCKLCHGSIAMTVPPSPMAHASAERTGVAVPEVVECHSHCLSFACPGCVAKDRPSYSILSMNNHIYDYHCDACMADEVALGRAVPIGLVHYTHTHTHQHSTNPSVAC</sequence>